<name>A0A1G8DJ49_9BACI</name>
<dbReference type="EMBL" id="FNDK01000007">
    <property type="protein sequence ID" value="SDH57697.1"/>
    <property type="molecule type" value="Genomic_DNA"/>
</dbReference>
<dbReference type="Proteomes" id="UP000199163">
    <property type="component" value="Unassembled WGS sequence"/>
</dbReference>
<organism evidence="5 6">
    <name type="scientific">Alteribacillus persepolensis</name>
    <dbReference type="NCBI Taxonomy" id="568899"/>
    <lineage>
        <taxon>Bacteria</taxon>
        <taxon>Bacillati</taxon>
        <taxon>Bacillota</taxon>
        <taxon>Bacilli</taxon>
        <taxon>Bacillales</taxon>
        <taxon>Bacillaceae</taxon>
        <taxon>Alteribacillus</taxon>
    </lineage>
</organism>
<evidence type="ECO:0000256" key="1">
    <source>
        <dbReference type="ARBA" id="ARBA00008959"/>
    </source>
</evidence>
<dbReference type="GO" id="GO:0008047">
    <property type="term" value="F:enzyme activator activity"/>
    <property type="evidence" value="ECO:0007669"/>
    <property type="project" value="TreeGrafter"/>
</dbReference>
<dbReference type="SMART" id="SM00382">
    <property type="entry name" value="AAA"/>
    <property type="match status" value="1"/>
</dbReference>
<dbReference type="Pfam" id="PF00004">
    <property type="entry name" value="AAA"/>
    <property type="match status" value="1"/>
</dbReference>
<feature type="domain" description="AAA+ ATPase" evidence="4">
    <location>
        <begin position="39"/>
        <end position="152"/>
    </location>
</feature>
<comment type="similarity">
    <text evidence="1">Belongs to the AAA ATPase family. RarA/MGS1/WRNIP1 subfamily.</text>
</comment>
<dbReference type="Gene3D" id="3.40.50.300">
    <property type="entry name" value="P-loop containing nucleotide triphosphate hydrolases"/>
    <property type="match status" value="1"/>
</dbReference>
<dbReference type="SUPFAM" id="SSF52540">
    <property type="entry name" value="P-loop containing nucleoside triphosphate hydrolases"/>
    <property type="match status" value="1"/>
</dbReference>
<dbReference type="InterPro" id="IPR051314">
    <property type="entry name" value="AAA_ATPase_RarA/MGS1/WRNIP1"/>
</dbReference>
<dbReference type="GO" id="GO:0017116">
    <property type="term" value="F:single-stranded DNA helicase activity"/>
    <property type="evidence" value="ECO:0007669"/>
    <property type="project" value="TreeGrafter"/>
</dbReference>
<dbReference type="InterPro" id="IPR003959">
    <property type="entry name" value="ATPase_AAA_core"/>
</dbReference>
<gene>
    <name evidence="5" type="ORF">SAMN05192534_107111</name>
</gene>
<dbReference type="PANTHER" id="PTHR13779:SF7">
    <property type="entry name" value="ATPASE WRNIP1"/>
    <property type="match status" value="1"/>
</dbReference>
<dbReference type="PANTHER" id="PTHR13779">
    <property type="entry name" value="WERNER HELICASE-INTERACTING PROTEIN 1 FAMILY MEMBER"/>
    <property type="match status" value="1"/>
</dbReference>
<dbReference type="InterPro" id="IPR008921">
    <property type="entry name" value="DNA_pol3_clamp-load_cplx_C"/>
</dbReference>
<dbReference type="Pfam" id="PF12002">
    <property type="entry name" value="MgsA_C"/>
    <property type="match status" value="1"/>
</dbReference>
<dbReference type="SUPFAM" id="SSF48019">
    <property type="entry name" value="post-AAA+ oligomerization domain-like"/>
    <property type="match status" value="1"/>
</dbReference>
<dbReference type="GO" id="GO:0006261">
    <property type="term" value="P:DNA-templated DNA replication"/>
    <property type="evidence" value="ECO:0007669"/>
    <property type="project" value="TreeGrafter"/>
</dbReference>
<dbReference type="CDD" id="cd18139">
    <property type="entry name" value="HLD_clamp_RarA"/>
    <property type="match status" value="1"/>
</dbReference>
<evidence type="ECO:0000259" key="4">
    <source>
        <dbReference type="SMART" id="SM00382"/>
    </source>
</evidence>
<dbReference type="GO" id="GO:0000731">
    <property type="term" value="P:DNA synthesis involved in DNA repair"/>
    <property type="evidence" value="ECO:0007669"/>
    <property type="project" value="TreeGrafter"/>
</dbReference>
<dbReference type="STRING" id="568899.SAMN05192534_107111"/>
<sequence>MKYEPLAYRMRPSVLEEVIGQDHVLAEGKPLFQMIKKQHLTSMILYGRPGIGKTSIAHAFAGSSGLRFRMLNATSSSKKDLETVVNEAKMYRETMALCVDEIHRFSKTQIEFLLPHLEKGLLILIGLTSENPYHHINPAIRSRCLIFELQPLKKRDIVKGLQYTINNEEKGLGKYNIDIEDETLETIADISGGDMRQALNKLEISFLAAEEDENGRIRITLETVKDTIQKNDVNIDKSGDSHYNVLSGFHKALRGGDVDAACLMLALLIEAGDLIGISRRVLCVAYEDVGLAKPEMGERALAAIQTAERLGFPEARIPLANIVIELCLSPKSNRAYMAVNEALEYVRSGKKVTVPNHLKDTHYQGAKELGHGNDYKYPHDYQIGKFGGWVAQQYLPSGMENMSFYHPLEAGQEEKYKKLYEKLKQEQLRQLNRL</sequence>
<dbReference type="Gene3D" id="1.10.3710.10">
    <property type="entry name" value="DNA polymerase III clamp loader subunits, C-terminal domain"/>
    <property type="match status" value="1"/>
</dbReference>
<dbReference type="GO" id="GO:0005524">
    <property type="term" value="F:ATP binding"/>
    <property type="evidence" value="ECO:0007669"/>
    <property type="project" value="UniProtKB-KW"/>
</dbReference>
<proteinExistence type="inferred from homology"/>
<evidence type="ECO:0000313" key="5">
    <source>
        <dbReference type="EMBL" id="SDH57697.1"/>
    </source>
</evidence>
<evidence type="ECO:0000313" key="6">
    <source>
        <dbReference type="Proteomes" id="UP000199163"/>
    </source>
</evidence>
<evidence type="ECO:0000256" key="2">
    <source>
        <dbReference type="ARBA" id="ARBA00022741"/>
    </source>
</evidence>
<protein>
    <submittedName>
        <fullName evidence="5">Recombination protein MgsA</fullName>
    </submittedName>
</protein>
<dbReference type="AlphaFoldDB" id="A0A1G8DJ49"/>
<evidence type="ECO:0000256" key="3">
    <source>
        <dbReference type="ARBA" id="ARBA00022840"/>
    </source>
</evidence>
<dbReference type="InterPro" id="IPR027417">
    <property type="entry name" value="P-loop_NTPase"/>
</dbReference>
<keyword evidence="3" id="KW-0067">ATP-binding</keyword>
<dbReference type="GO" id="GO:0003677">
    <property type="term" value="F:DNA binding"/>
    <property type="evidence" value="ECO:0007669"/>
    <property type="project" value="InterPro"/>
</dbReference>
<dbReference type="Pfam" id="PF16193">
    <property type="entry name" value="AAA_assoc_2"/>
    <property type="match status" value="1"/>
</dbReference>
<dbReference type="InterPro" id="IPR021886">
    <property type="entry name" value="MgsA_C"/>
</dbReference>
<dbReference type="FunFam" id="1.10.8.60:FF:000029">
    <property type="entry name" value="Replication-associated recombination protein A"/>
    <property type="match status" value="1"/>
</dbReference>
<dbReference type="Gene3D" id="1.10.8.60">
    <property type="match status" value="1"/>
</dbReference>
<dbReference type="InterPro" id="IPR003593">
    <property type="entry name" value="AAA+_ATPase"/>
</dbReference>
<dbReference type="FunFam" id="1.10.3710.10:FF:000003">
    <property type="entry name" value="ATPase, AAA family protein"/>
    <property type="match status" value="1"/>
</dbReference>
<dbReference type="InterPro" id="IPR032423">
    <property type="entry name" value="AAA_assoc_2"/>
</dbReference>
<dbReference type="Gene3D" id="1.20.272.10">
    <property type="match status" value="1"/>
</dbReference>
<keyword evidence="2" id="KW-0547">Nucleotide-binding</keyword>
<accession>A0A1G8DJ49</accession>
<dbReference type="RefSeq" id="WP_091272772.1">
    <property type="nucleotide sequence ID" value="NZ_FNDK01000007.1"/>
</dbReference>
<keyword evidence="6" id="KW-1185">Reference proteome</keyword>
<dbReference type="OrthoDB" id="9778364at2"/>
<reference evidence="5 6" key="1">
    <citation type="submission" date="2016-10" db="EMBL/GenBank/DDBJ databases">
        <authorList>
            <person name="de Groot N.N."/>
        </authorList>
    </citation>
    <scope>NUCLEOTIDE SEQUENCE [LARGE SCALE GENOMIC DNA]</scope>
    <source>
        <strain evidence="5 6">DSM 21632</strain>
    </source>
</reference>
<dbReference type="CDD" id="cd00009">
    <property type="entry name" value="AAA"/>
    <property type="match status" value="1"/>
</dbReference>
<dbReference type="GO" id="GO:0016887">
    <property type="term" value="F:ATP hydrolysis activity"/>
    <property type="evidence" value="ECO:0007669"/>
    <property type="project" value="InterPro"/>
</dbReference>